<protein>
    <submittedName>
        <fullName evidence="1">Uncharacterized protein</fullName>
    </submittedName>
</protein>
<proteinExistence type="predicted"/>
<reference evidence="1" key="1">
    <citation type="submission" date="2022-08" db="EMBL/GenBank/DDBJ databases">
        <authorList>
            <person name="Zhang D."/>
        </authorList>
    </citation>
    <scope>NUCLEOTIDE SEQUENCE</scope>
    <source>
        <strain evidence="1">XJ19-11</strain>
    </source>
</reference>
<dbReference type="RefSeq" id="WP_259262662.1">
    <property type="nucleotide sequence ID" value="NZ_JANAEZ010000001.1"/>
</dbReference>
<gene>
    <name evidence="1" type="ORF">NU887_02910</name>
</gene>
<keyword evidence="2" id="KW-1185">Reference proteome</keyword>
<dbReference type="EMBL" id="JANSUY010000001">
    <property type="protein sequence ID" value="MCR9013968.1"/>
    <property type="molecule type" value="Genomic_DNA"/>
</dbReference>
<dbReference type="AlphaFoldDB" id="A0A9X2SZ34"/>
<sequence>MNKIIGIIMLVGVYFLAKDVLKKVKPEDKREGIKIEKIRTAGGTIMLAFLALLHLFTKEPFCEYYPSFCDRFPGFCENFPYLCR</sequence>
<name>A0A9X2SZ34_9BACT</name>
<accession>A0A9X2SZ34</accession>
<organism evidence="1 2">
    <name type="scientific">Aquiflexum gelatinilyticum</name>
    <dbReference type="NCBI Taxonomy" id="2961943"/>
    <lineage>
        <taxon>Bacteria</taxon>
        <taxon>Pseudomonadati</taxon>
        <taxon>Bacteroidota</taxon>
        <taxon>Cytophagia</taxon>
        <taxon>Cytophagales</taxon>
        <taxon>Cyclobacteriaceae</taxon>
        <taxon>Aquiflexum</taxon>
    </lineage>
</organism>
<dbReference type="Proteomes" id="UP001142175">
    <property type="component" value="Unassembled WGS sequence"/>
</dbReference>
<evidence type="ECO:0000313" key="2">
    <source>
        <dbReference type="Proteomes" id="UP001142175"/>
    </source>
</evidence>
<comment type="caution">
    <text evidence="1">The sequence shown here is derived from an EMBL/GenBank/DDBJ whole genome shotgun (WGS) entry which is preliminary data.</text>
</comment>
<evidence type="ECO:0000313" key="1">
    <source>
        <dbReference type="EMBL" id="MCR9013968.1"/>
    </source>
</evidence>